<dbReference type="Pfam" id="PF14168">
    <property type="entry name" value="YjzC"/>
    <property type="match status" value="1"/>
</dbReference>
<sequence length="60" mass="6257">MASNSKPGTPAPESGQYQAVGPRGGRVSNTEITAVQGRPLPPTGKPGQSWQMVDKTKHKG</sequence>
<evidence type="ECO:0000256" key="1">
    <source>
        <dbReference type="SAM" id="MobiDB-lite"/>
    </source>
</evidence>
<evidence type="ECO:0000313" key="2">
    <source>
        <dbReference type="EMBL" id="REF31339.1"/>
    </source>
</evidence>
<name>A0A3D9UPT4_9MICO</name>
<dbReference type="InterPro" id="IPR025549">
    <property type="entry name" value="YjzC"/>
</dbReference>
<evidence type="ECO:0000313" key="3">
    <source>
        <dbReference type="Proteomes" id="UP000256253"/>
    </source>
</evidence>
<accession>A0A3D9UPT4</accession>
<protein>
    <submittedName>
        <fullName evidence="2">YjzC-like protein</fullName>
    </submittedName>
</protein>
<dbReference type="OrthoDB" id="2629154at2"/>
<organism evidence="2 3">
    <name type="scientific">Calidifontibacter indicus</name>
    <dbReference type="NCBI Taxonomy" id="419650"/>
    <lineage>
        <taxon>Bacteria</taxon>
        <taxon>Bacillati</taxon>
        <taxon>Actinomycetota</taxon>
        <taxon>Actinomycetes</taxon>
        <taxon>Micrococcales</taxon>
        <taxon>Dermacoccaceae</taxon>
        <taxon>Calidifontibacter</taxon>
    </lineage>
</organism>
<proteinExistence type="predicted"/>
<dbReference type="Proteomes" id="UP000256253">
    <property type="component" value="Unassembled WGS sequence"/>
</dbReference>
<reference evidence="2 3" key="1">
    <citation type="submission" date="2018-08" db="EMBL/GenBank/DDBJ databases">
        <title>Sequencing the genomes of 1000 actinobacteria strains.</title>
        <authorList>
            <person name="Klenk H.-P."/>
        </authorList>
    </citation>
    <scope>NUCLEOTIDE SEQUENCE [LARGE SCALE GENOMIC DNA]</scope>
    <source>
        <strain evidence="2 3">DSM 22967</strain>
    </source>
</reference>
<comment type="caution">
    <text evidence="2">The sequence shown here is derived from an EMBL/GenBank/DDBJ whole genome shotgun (WGS) entry which is preliminary data.</text>
</comment>
<keyword evidence="3" id="KW-1185">Reference proteome</keyword>
<feature type="region of interest" description="Disordered" evidence="1">
    <location>
        <begin position="1"/>
        <end position="60"/>
    </location>
</feature>
<dbReference type="RefSeq" id="WP_115923190.1">
    <property type="nucleotide sequence ID" value="NZ_QTUA01000001.1"/>
</dbReference>
<dbReference type="AlphaFoldDB" id="A0A3D9UPT4"/>
<dbReference type="EMBL" id="QTUA01000001">
    <property type="protein sequence ID" value="REF31339.1"/>
    <property type="molecule type" value="Genomic_DNA"/>
</dbReference>
<gene>
    <name evidence="2" type="ORF">DFJ65_2399</name>
</gene>